<protein>
    <submittedName>
        <fullName evidence="1">Uncharacterized protein</fullName>
    </submittedName>
</protein>
<proteinExistence type="predicted"/>
<dbReference type="Proteomes" id="UP000483362">
    <property type="component" value="Unassembled WGS sequence"/>
</dbReference>
<dbReference type="EMBL" id="VULT01000016">
    <property type="protein sequence ID" value="MSS18140.1"/>
    <property type="molecule type" value="Genomic_DNA"/>
</dbReference>
<dbReference type="AlphaFoldDB" id="A0A6L5XCK3"/>
<comment type="caution">
    <text evidence="1">The sequence shown here is derived from an EMBL/GenBank/DDBJ whole genome shotgun (WGS) entry which is preliminary data.</text>
</comment>
<sequence>MLTRNEAGFSAQARKFVNIPTTSTGVGGVKTTAVAADGAYYDLNGRRVTAPARGTIYIHNGKKVKLSR</sequence>
<name>A0A6L5XCK3_9BACT</name>
<reference evidence="1 2" key="1">
    <citation type="submission" date="2019-08" db="EMBL/GenBank/DDBJ databases">
        <title>In-depth cultivation of the pig gut microbiome towards novel bacterial diversity and tailored functional studies.</title>
        <authorList>
            <person name="Wylensek D."/>
            <person name="Hitch T.C.A."/>
            <person name="Clavel T."/>
        </authorList>
    </citation>
    <scope>NUCLEOTIDE SEQUENCE [LARGE SCALE GENOMIC DNA]</scope>
    <source>
        <strain evidence="1 2">Oil-RF-744-WCA-WT-10</strain>
    </source>
</reference>
<keyword evidence="2" id="KW-1185">Reference proteome</keyword>
<dbReference type="RefSeq" id="WP_154327081.1">
    <property type="nucleotide sequence ID" value="NZ_CP045696.1"/>
</dbReference>
<evidence type="ECO:0000313" key="1">
    <source>
        <dbReference type="EMBL" id="MSS18140.1"/>
    </source>
</evidence>
<accession>A0A6L5XCK3</accession>
<gene>
    <name evidence="1" type="ORF">FYJ29_10280</name>
</gene>
<evidence type="ECO:0000313" key="2">
    <source>
        <dbReference type="Proteomes" id="UP000483362"/>
    </source>
</evidence>
<organism evidence="1 2">
    <name type="scientific">Sodaliphilus pleomorphus</name>
    <dbReference type="NCBI Taxonomy" id="2606626"/>
    <lineage>
        <taxon>Bacteria</taxon>
        <taxon>Pseudomonadati</taxon>
        <taxon>Bacteroidota</taxon>
        <taxon>Bacteroidia</taxon>
        <taxon>Bacteroidales</taxon>
        <taxon>Muribaculaceae</taxon>
        <taxon>Sodaliphilus</taxon>
    </lineage>
</organism>